<evidence type="ECO:0000313" key="1">
    <source>
        <dbReference type="EMBL" id="MFF4779384.1"/>
    </source>
</evidence>
<evidence type="ECO:0000313" key="2">
    <source>
        <dbReference type="Proteomes" id="UP001602119"/>
    </source>
</evidence>
<sequence length="91" mass="9648">MTKIRPLPGHPHWSVLRSTGGRLWATRIKPYTLGELAAGAWRTVDADDEETLAAAITDSEAKAASAPRGDQTIGVPAEIEALAALAEGDER</sequence>
<protein>
    <recommendedName>
        <fullName evidence="3">DUF2188 domain-containing protein</fullName>
    </recommendedName>
</protein>
<name>A0ABW6VJ41_MICFU</name>
<organism evidence="1 2">
    <name type="scientific">Microtetraspora fusca</name>
    <dbReference type="NCBI Taxonomy" id="1997"/>
    <lineage>
        <taxon>Bacteria</taxon>
        <taxon>Bacillati</taxon>
        <taxon>Actinomycetota</taxon>
        <taxon>Actinomycetes</taxon>
        <taxon>Streptosporangiales</taxon>
        <taxon>Streptosporangiaceae</taxon>
        <taxon>Microtetraspora</taxon>
    </lineage>
</organism>
<proteinExistence type="predicted"/>
<accession>A0ABW6VJ41</accession>
<dbReference type="RefSeq" id="WP_387348123.1">
    <property type="nucleotide sequence ID" value="NZ_JBIAXI010000049.1"/>
</dbReference>
<dbReference type="Proteomes" id="UP001602119">
    <property type="component" value="Unassembled WGS sequence"/>
</dbReference>
<keyword evidence="2" id="KW-1185">Reference proteome</keyword>
<comment type="caution">
    <text evidence="1">The sequence shown here is derived from an EMBL/GenBank/DDBJ whole genome shotgun (WGS) entry which is preliminary data.</text>
</comment>
<gene>
    <name evidence="1" type="ORF">ACFY05_41875</name>
</gene>
<reference evidence="1 2" key="1">
    <citation type="submission" date="2024-10" db="EMBL/GenBank/DDBJ databases">
        <title>The Natural Products Discovery Center: Release of the First 8490 Sequenced Strains for Exploring Actinobacteria Biosynthetic Diversity.</title>
        <authorList>
            <person name="Kalkreuter E."/>
            <person name="Kautsar S.A."/>
            <person name="Yang D."/>
            <person name="Bader C.D."/>
            <person name="Teijaro C.N."/>
            <person name="Fluegel L."/>
            <person name="Davis C.M."/>
            <person name="Simpson J.R."/>
            <person name="Lauterbach L."/>
            <person name="Steele A.D."/>
            <person name="Gui C."/>
            <person name="Meng S."/>
            <person name="Li G."/>
            <person name="Viehrig K."/>
            <person name="Ye F."/>
            <person name="Su P."/>
            <person name="Kiefer A.F."/>
            <person name="Nichols A."/>
            <person name="Cepeda A.J."/>
            <person name="Yan W."/>
            <person name="Fan B."/>
            <person name="Jiang Y."/>
            <person name="Adhikari A."/>
            <person name="Zheng C.-J."/>
            <person name="Schuster L."/>
            <person name="Cowan T.M."/>
            <person name="Smanski M.J."/>
            <person name="Chevrette M.G."/>
            <person name="De Carvalho L.P.S."/>
            <person name="Shen B."/>
        </authorList>
    </citation>
    <scope>NUCLEOTIDE SEQUENCE [LARGE SCALE GENOMIC DNA]</scope>
    <source>
        <strain evidence="1 2">NPDC001281</strain>
    </source>
</reference>
<evidence type="ECO:0008006" key="3">
    <source>
        <dbReference type="Google" id="ProtNLM"/>
    </source>
</evidence>
<dbReference type="EMBL" id="JBIAXI010000049">
    <property type="protein sequence ID" value="MFF4779384.1"/>
    <property type="molecule type" value="Genomic_DNA"/>
</dbReference>